<comment type="caution">
    <text evidence="2">The sequence shown here is derived from an EMBL/GenBank/DDBJ whole genome shotgun (WGS) entry which is preliminary data.</text>
</comment>
<evidence type="ECO:0000256" key="1">
    <source>
        <dbReference type="SAM" id="MobiDB-lite"/>
    </source>
</evidence>
<feature type="compositionally biased region" description="Polar residues" evidence="1">
    <location>
        <begin position="87"/>
        <end position="103"/>
    </location>
</feature>
<dbReference type="OrthoDB" id="9919716at2"/>
<evidence type="ECO:0008006" key="4">
    <source>
        <dbReference type="Google" id="ProtNLM"/>
    </source>
</evidence>
<dbReference type="EMBL" id="PYMJ01000012">
    <property type="protein sequence ID" value="PSU47932.1"/>
    <property type="molecule type" value="Genomic_DNA"/>
</dbReference>
<gene>
    <name evidence="2" type="ORF">C9J12_13875</name>
</gene>
<evidence type="ECO:0000313" key="3">
    <source>
        <dbReference type="Proteomes" id="UP000240987"/>
    </source>
</evidence>
<keyword evidence="3" id="KW-1185">Reference proteome</keyword>
<dbReference type="Proteomes" id="UP000240987">
    <property type="component" value="Unassembled WGS sequence"/>
</dbReference>
<reference evidence="2 3" key="1">
    <citation type="submission" date="2018-01" db="EMBL/GenBank/DDBJ databases">
        <title>Whole genome sequencing of Histamine producing bacteria.</title>
        <authorList>
            <person name="Butler K."/>
        </authorList>
    </citation>
    <scope>NUCLEOTIDE SEQUENCE [LARGE SCALE GENOMIC DNA]</scope>
    <source>
        <strain evidence="2 3">JCM 12947</strain>
    </source>
</reference>
<name>A0A2T3JG90_9GAMM</name>
<organism evidence="2 3">
    <name type="scientific">Photobacterium frigidiphilum</name>
    <dbReference type="NCBI Taxonomy" id="264736"/>
    <lineage>
        <taxon>Bacteria</taxon>
        <taxon>Pseudomonadati</taxon>
        <taxon>Pseudomonadota</taxon>
        <taxon>Gammaproteobacteria</taxon>
        <taxon>Vibrionales</taxon>
        <taxon>Vibrionaceae</taxon>
        <taxon>Photobacterium</taxon>
    </lineage>
</organism>
<accession>A0A2T3JG90</accession>
<evidence type="ECO:0000313" key="2">
    <source>
        <dbReference type="EMBL" id="PSU47932.1"/>
    </source>
</evidence>
<dbReference type="AlphaFoldDB" id="A0A2T3JG90"/>
<protein>
    <recommendedName>
        <fullName evidence="4">DUF2607 domain-containing protein</fullName>
    </recommendedName>
</protein>
<sequence length="103" mass="11563">MFMAISYVIKHRYLRFLRTTISVLIVLISVIGPLSALHKLEALSAEHQIQDCNICHLAHIATPTETNDLIERYPSPISPFIPPPQQGFYTPTVQQARAPPLNS</sequence>
<proteinExistence type="predicted"/>
<feature type="region of interest" description="Disordered" evidence="1">
    <location>
        <begin position="84"/>
        <end position="103"/>
    </location>
</feature>